<proteinExistence type="predicted"/>
<dbReference type="RefSeq" id="WP_381430691.1">
    <property type="nucleotide sequence ID" value="NZ_JBHSNO010000002.1"/>
</dbReference>
<dbReference type="Pfam" id="PF11927">
    <property type="entry name" value="HODM_asu-like"/>
    <property type="match status" value="1"/>
</dbReference>
<dbReference type="InterPro" id="IPR021848">
    <property type="entry name" value="HODM_asu-like"/>
</dbReference>
<evidence type="ECO:0000313" key="1">
    <source>
        <dbReference type="EMBL" id="MFC5587917.1"/>
    </source>
</evidence>
<dbReference type="EMBL" id="JBHSNO010000002">
    <property type="protein sequence ID" value="MFC5587917.1"/>
    <property type="molecule type" value="Genomic_DNA"/>
</dbReference>
<keyword evidence="2" id="KW-1185">Reference proteome</keyword>
<sequence>MFKSTNLDQFTFPWKKDTYRYSNDLVELEKEKVNFVKITPEYKAQIKSKREKLKAQEKVRFLSFPHTIEMQWEILEMLIDLAVEKYPEHFSIERNGDHWTFRNFILDEKEEFIFGDDTSIPYEPLDYIGRHFHNDFVLMVNREDNLHLEVAQVSFAALFSPHWNLGMTFDEIHGPVPFVSKDGIDLTERVRKFLLTIEPGKPRTRVNWNLMADRWDVNYETMDVWGPQRGRVTSENAGELVNIRVEEQWFIRMSRSNAILFVLDTQFLPLEDLVKRPSWLELAYSNLSDIPKPMADYKGMTPFLPQSLEYLKNLVESVKVK</sequence>
<name>A0ABW0TFH0_9BACL</name>
<reference evidence="2" key="1">
    <citation type="journal article" date="2019" name="Int. J. Syst. Evol. Microbiol.">
        <title>The Global Catalogue of Microorganisms (GCM) 10K type strain sequencing project: providing services to taxonomists for standard genome sequencing and annotation.</title>
        <authorList>
            <consortium name="The Broad Institute Genomics Platform"/>
            <consortium name="The Broad Institute Genome Sequencing Center for Infectious Disease"/>
            <person name="Wu L."/>
            <person name="Ma J."/>
        </authorList>
    </citation>
    <scope>NUCLEOTIDE SEQUENCE [LARGE SCALE GENOMIC DNA]</scope>
    <source>
        <strain evidence="2">CGMCC 4.1434</strain>
    </source>
</reference>
<organism evidence="1 2">
    <name type="scientific">Sporosarcina soli</name>
    <dbReference type="NCBI Taxonomy" id="334736"/>
    <lineage>
        <taxon>Bacteria</taxon>
        <taxon>Bacillati</taxon>
        <taxon>Bacillota</taxon>
        <taxon>Bacilli</taxon>
        <taxon>Bacillales</taxon>
        <taxon>Caryophanaceae</taxon>
        <taxon>Sporosarcina</taxon>
    </lineage>
</organism>
<accession>A0ABW0TFH0</accession>
<evidence type="ECO:0000313" key="2">
    <source>
        <dbReference type="Proteomes" id="UP001596109"/>
    </source>
</evidence>
<comment type="caution">
    <text evidence="1">The sequence shown here is derived from an EMBL/GenBank/DDBJ whole genome shotgun (WGS) entry which is preliminary data.</text>
</comment>
<protein>
    <submittedName>
        <fullName evidence="1">DUF3445 domain-containing protein</fullName>
    </submittedName>
</protein>
<gene>
    <name evidence="1" type="ORF">ACFPRA_03215</name>
</gene>
<dbReference type="Proteomes" id="UP001596109">
    <property type="component" value="Unassembled WGS sequence"/>
</dbReference>